<keyword evidence="2" id="KW-1133">Transmembrane helix</keyword>
<keyword evidence="4" id="KW-1185">Reference proteome</keyword>
<protein>
    <submittedName>
        <fullName evidence="3">Uncharacterized protein</fullName>
    </submittedName>
</protein>
<feature type="compositionally biased region" description="Acidic residues" evidence="1">
    <location>
        <begin position="138"/>
        <end position="147"/>
    </location>
</feature>
<dbReference type="AlphaFoldDB" id="A0A2T7NVF9"/>
<dbReference type="EMBL" id="PZQS01000009">
    <property type="protein sequence ID" value="PVD25152.1"/>
    <property type="molecule type" value="Genomic_DNA"/>
</dbReference>
<evidence type="ECO:0000256" key="1">
    <source>
        <dbReference type="SAM" id="MobiDB-lite"/>
    </source>
</evidence>
<feature type="region of interest" description="Disordered" evidence="1">
    <location>
        <begin position="217"/>
        <end position="239"/>
    </location>
</feature>
<keyword evidence="2" id="KW-0472">Membrane</keyword>
<evidence type="ECO:0000313" key="4">
    <source>
        <dbReference type="Proteomes" id="UP000245119"/>
    </source>
</evidence>
<comment type="caution">
    <text evidence="3">The sequence shown here is derived from an EMBL/GenBank/DDBJ whole genome shotgun (WGS) entry which is preliminary data.</text>
</comment>
<accession>A0A2T7NVF9</accession>
<evidence type="ECO:0000256" key="2">
    <source>
        <dbReference type="SAM" id="Phobius"/>
    </source>
</evidence>
<keyword evidence="2" id="KW-0812">Transmembrane</keyword>
<feature type="region of interest" description="Disordered" evidence="1">
    <location>
        <begin position="132"/>
        <end position="155"/>
    </location>
</feature>
<dbReference type="Proteomes" id="UP000245119">
    <property type="component" value="Linkage Group LG9"/>
</dbReference>
<reference evidence="3 4" key="1">
    <citation type="submission" date="2018-04" db="EMBL/GenBank/DDBJ databases">
        <title>The genome of golden apple snail Pomacea canaliculata provides insight into stress tolerance and invasive adaptation.</title>
        <authorList>
            <person name="Liu C."/>
            <person name="Liu B."/>
            <person name="Ren Y."/>
            <person name="Zhang Y."/>
            <person name="Wang H."/>
            <person name="Li S."/>
            <person name="Jiang F."/>
            <person name="Yin L."/>
            <person name="Zhang G."/>
            <person name="Qian W."/>
            <person name="Fan W."/>
        </authorList>
    </citation>
    <scope>NUCLEOTIDE SEQUENCE [LARGE SCALE GENOMIC DNA]</scope>
    <source>
        <strain evidence="3">SZHN2017</strain>
        <tissue evidence="3">Muscle</tissue>
    </source>
</reference>
<evidence type="ECO:0000313" key="3">
    <source>
        <dbReference type="EMBL" id="PVD25152.1"/>
    </source>
</evidence>
<feature type="transmembrane region" description="Helical" evidence="2">
    <location>
        <begin position="168"/>
        <end position="190"/>
    </location>
</feature>
<sequence length="255" mass="28456">MDSFVDCGFNHSLSPGKEVTLVAEREPHVSPHLPPTCTVSFLSTSEDEYEQVCMRLDILPTDSAKHPLKAARAASPDGEDVQRSLDIEGLNSHFYSIQRAISGSIVCSENKLLRLTLIRNQTTPVNFRATISSRWHDEEEEEGEEEKDEHKESKEAAELHGLSVVKNITYFVATIDTLIALFAAGLSYMLRKPRGPWKRWADNFNAHVAAHAPQPYPPQQEQGTYVSHSCQDGAYPELPGEMQASSEVHVEAHTF</sequence>
<organism evidence="3 4">
    <name type="scientific">Pomacea canaliculata</name>
    <name type="common">Golden apple snail</name>
    <dbReference type="NCBI Taxonomy" id="400727"/>
    <lineage>
        <taxon>Eukaryota</taxon>
        <taxon>Metazoa</taxon>
        <taxon>Spiralia</taxon>
        <taxon>Lophotrochozoa</taxon>
        <taxon>Mollusca</taxon>
        <taxon>Gastropoda</taxon>
        <taxon>Caenogastropoda</taxon>
        <taxon>Architaenioglossa</taxon>
        <taxon>Ampullarioidea</taxon>
        <taxon>Ampullariidae</taxon>
        <taxon>Pomacea</taxon>
    </lineage>
</organism>
<gene>
    <name evidence="3" type="ORF">C0Q70_15650</name>
</gene>
<proteinExistence type="predicted"/>
<dbReference type="OrthoDB" id="6049161at2759"/>
<name>A0A2T7NVF9_POMCA</name>